<dbReference type="VEuPathDB" id="TriTrypDB:TM35_000074490"/>
<feature type="compositionally biased region" description="Acidic residues" evidence="1">
    <location>
        <begin position="101"/>
        <end position="115"/>
    </location>
</feature>
<dbReference type="EMBL" id="NBCO01000007">
    <property type="protein sequence ID" value="ORC91025.1"/>
    <property type="molecule type" value="Genomic_DNA"/>
</dbReference>
<comment type="caution">
    <text evidence="2">The sequence shown here is derived from an EMBL/GenBank/DDBJ whole genome shotgun (WGS) entry which is preliminary data.</text>
</comment>
<keyword evidence="3" id="KW-1185">Reference proteome</keyword>
<proteinExistence type="predicted"/>
<protein>
    <submittedName>
        <fullName evidence="2">Uncharacterized protein</fullName>
    </submittedName>
</protein>
<dbReference type="AlphaFoldDB" id="A0A1X0P2A1"/>
<gene>
    <name evidence="2" type="ORF">TM35_000074490</name>
</gene>
<name>A0A1X0P2A1_9TRYP</name>
<feature type="region of interest" description="Disordered" evidence="1">
    <location>
        <begin position="94"/>
        <end position="156"/>
    </location>
</feature>
<feature type="region of interest" description="Disordered" evidence="1">
    <location>
        <begin position="235"/>
        <end position="260"/>
    </location>
</feature>
<sequence length="315" mass="36460">MEEGFDRYTFQFAELSGKVDYCAFGKVTRDFLHGFRQSKHYEVMLSAFLHRLFEEPELVSPANLKSLENALVDRANAILSEERAKDKDRLAKGRKPVYELQESEESEEEEPVLTEEELRRQEEERLERELREEERLAAREEERRRNEEALRARARQVDTKAMEEMLQNAVVLNPGHLKPKTGGKQQQQKKQVTEDELREMESQVAALMKEKERLQTVLETSEEELPAKLTEAKEQLAAVQAKPKSQDGATTSKKAPMQPKQINARAAELKQKLSKLTVERTRLALQMKAEPHPLREELLSVLQTRDEAQLKLEQA</sequence>
<evidence type="ECO:0000256" key="1">
    <source>
        <dbReference type="SAM" id="MobiDB-lite"/>
    </source>
</evidence>
<dbReference type="Proteomes" id="UP000192257">
    <property type="component" value="Unassembled WGS sequence"/>
</dbReference>
<evidence type="ECO:0000313" key="2">
    <source>
        <dbReference type="EMBL" id="ORC91025.1"/>
    </source>
</evidence>
<feature type="compositionally biased region" description="Basic and acidic residues" evidence="1">
    <location>
        <begin position="116"/>
        <end position="156"/>
    </location>
</feature>
<reference evidence="2 3" key="1">
    <citation type="submission" date="2017-03" db="EMBL/GenBank/DDBJ databases">
        <title>An alternative strategy for trypanosome survival in the mammalian bloodstream revealed through genome and transcriptome analysis of the ubiquitous bovine parasite Trypanosoma (Megatrypanum) theileri.</title>
        <authorList>
            <person name="Kelly S."/>
            <person name="Ivens A."/>
            <person name="Mott A."/>
            <person name="O'Neill E."/>
            <person name="Emms D."/>
            <person name="Macleod O."/>
            <person name="Voorheis P."/>
            <person name="Matthews J."/>
            <person name="Matthews K."/>
            <person name="Carrington M."/>
        </authorList>
    </citation>
    <scope>NUCLEOTIDE SEQUENCE [LARGE SCALE GENOMIC DNA]</scope>
    <source>
        <strain evidence="2">Edinburgh</strain>
    </source>
</reference>
<dbReference type="GeneID" id="39983675"/>
<feature type="region of interest" description="Disordered" evidence="1">
    <location>
        <begin position="172"/>
        <end position="198"/>
    </location>
</feature>
<evidence type="ECO:0000313" key="3">
    <source>
        <dbReference type="Proteomes" id="UP000192257"/>
    </source>
</evidence>
<accession>A0A1X0P2A1</accession>
<organism evidence="2 3">
    <name type="scientific">Trypanosoma theileri</name>
    <dbReference type="NCBI Taxonomy" id="67003"/>
    <lineage>
        <taxon>Eukaryota</taxon>
        <taxon>Discoba</taxon>
        <taxon>Euglenozoa</taxon>
        <taxon>Kinetoplastea</taxon>
        <taxon>Metakinetoplastina</taxon>
        <taxon>Trypanosomatida</taxon>
        <taxon>Trypanosomatidae</taxon>
        <taxon>Trypanosoma</taxon>
    </lineage>
</organism>
<dbReference type="RefSeq" id="XP_028885091.1">
    <property type="nucleotide sequence ID" value="XM_029023895.1"/>
</dbReference>
<dbReference type="OrthoDB" id="272631at2759"/>